<dbReference type="GO" id="GO:0003700">
    <property type="term" value="F:DNA-binding transcription factor activity"/>
    <property type="evidence" value="ECO:0007669"/>
    <property type="project" value="TreeGrafter"/>
</dbReference>
<dbReference type="SUPFAM" id="SSF47413">
    <property type="entry name" value="lambda repressor-like DNA-binding domains"/>
    <property type="match status" value="1"/>
</dbReference>
<evidence type="ECO:0000256" key="1">
    <source>
        <dbReference type="ARBA" id="ARBA00022491"/>
    </source>
</evidence>
<organism evidence="6 7">
    <name type="scientific">Kaistia soli DSM 19436</name>
    <dbReference type="NCBI Taxonomy" id="1122133"/>
    <lineage>
        <taxon>Bacteria</taxon>
        <taxon>Pseudomonadati</taxon>
        <taxon>Pseudomonadota</taxon>
        <taxon>Alphaproteobacteria</taxon>
        <taxon>Hyphomicrobiales</taxon>
        <taxon>Kaistiaceae</taxon>
        <taxon>Kaistia</taxon>
    </lineage>
</organism>
<keyword evidence="4" id="KW-0804">Transcription</keyword>
<evidence type="ECO:0000313" key="7">
    <source>
        <dbReference type="Proteomes" id="UP000184485"/>
    </source>
</evidence>
<dbReference type="AlphaFoldDB" id="A0A1M5C443"/>
<evidence type="ECO:0000259" key="5">
    <source>
        <dbReference type="PROSITE" id="PS50932"/>
    </source>
</evidence>
<dbReference type="InterPro" id="IPR010982">
    <property type="entry name" value="Lambda_DNA-bd_dom_sf"/>
</dbReference>
<reference evidence="6 7" key="1">
    <citation type="submission" date="2016-11" db="EMBL/GenBank/DDBJ databases">
        <authorList>
            <person name="Jaros S."/>
            <person name="Januszkiewicz K."/>
            <person name="Wedrychowicz H."/>
        </authorList>
    </citation>
    <scope>NUCLEOTIDE SEQUENCE [LARGE SCALE GENOMIC DNA]</scope>
    <source>
        <strain evidence="6 7">DSM 19436</strain>
    </source>
</reference>
<dbReference type="PANTHER" id="PTHR30146:SF148">
    <property type="entry name" value="HTH-TYPE TRANSCRIPTIONAL REPRESSOR PURR-RELATED"/>
    <property type="match status" value="1"/>
</dbReference>
<keyword evidence="2" id="KW-0805">Transcription regulation</keyword>
<dbReference type="InterPro" id="IPR000843">
    <property type="entry name" value="HTH_LacI"/>
</dbReference>
<dbReference type="InterPro" id="IPR046335">
    <property type="entry name" value="LacI/GalR-like_sensor"/>
</dbReference>
<keyword evidence="3" id="KW-0238">DNA-binding</keyword>
<proteinExistence type="predicted"/>
<dbReference type="OrthoDB" id="7946617at2"/>
<feature type="domain" description="HTH lacI-type" evidence="5">
    <location>
        <begin position="12"/>
        <end position="66"/>
    </location>
</feature>
<protein>
    <submittedName>
        <fullName evidence="6">Transcriptional regulator, LacI family</fullName>
    </submittedName>
</protein>
<evidence type="ECO:0000256" key="2">
    <source>
        <dbReference type="ARBA" id="ARBA00023015"/>
    </source>
</evidence>
<dbReference type="Gene3D" id="3.40.50.2300">
    <property type="match status" value="2"/>
</dbReference>
<dbReference type="InterPro" id="IPR028082">
    <property type="entry name" value="Peripla_BP_I"/>
</dbReference>
<dbReference type="GO" id="GO:0000976">
    <property type="term" value="F:transcription cis-regulatory region binding"/>
    <property type="evidence" value="ECO:0007669"/>
    <property type="project" value="TreeGrafter"/>
</dbReference>
<keyword evidence="7" id="KW-1185">Reference proteome</keyword>
<evidence type="ECO:0000256" key="4">
    <source>
        <dbReference type="ARBA" id="ARBA00023163"/>
    </source>
</evidence>
<dbReference type="CDD" id="cd01392">
    <property type="entry name" value="HTH_LacI"/>
    <property type="match status" value="1"/>
</dbReference>
<dbReference type="STRING" id="1122133.SAMN02745157_2208"/>
<evidence type="ECO:0000256" key="3">
    <source>
        <dbReference type="ARBA" id="ARBA00023125"/>
    </source>
</evidence>
<dbReference type="PANTHER" id="PTHR30146">
    <property type="entry name" value="LACI-RELATED TRANSCRIPTIONAL REPRESSOR"/>
    <property type="match status" value="1"/>
</dbReference>
<dbReference type="Pfam" id="PF13377">
    <property type="entry name" value="Peripla_BP_3"/>
    <property type="match status" value="1"/>
</dbReference>
<sequence>MPKQKDSRTPGPSIADVAREAGVATSTVSRALTVPGRVAEPTRLKVEAAARKLGYTANQTARNLRVGTSRTIMIVLPEEIYTGASQTVSEVLRATAKSLTARGFSLLIANVSREAETDAHILAVAQGGTVAGVLLMAADIPRTNGRSLTDAGLPIVSLHFDLSGEAIPSVVSNDREAIAEGTAALIARGHRHFLYIRGRLGNYHEIERLAGVRGAIAAADLPASALRLHQGDFEFSGGMAAGEAFLAIPAAERPTAVICANDDTAIGFTKTVVDAGVSVPGDVSVLGFDGAAIAPFLTPSLSTIQQDTAGLGGQAANLVMDRVLGEPVDSHLCLVVPCTLVMRDSVGPCPEPGKSADNRGTAQSA</sequence>
<accession>A0A1M5C443</accession>
<name>A0A1M5C443_9HYPH</name>
<dbReference type="Gene3D" id="1.10.260.40">
    <property type="entry name" value="lambda repressor-like DNA-binding domains"/>
    <property type="match status" value="1"/>
</dbReference>
<dbReference type="EMBL" id="FQUP01000002">
    <property type="protein sequence ID" value="SHF49471.1"/>
    <property type="molecule type" value="Genomic_DNA"/>
</dbReference>
<gene>
    <name evidence="6" type="ORF">SAMN02745157_2208</name>
</gene>
<evidence type="ECO:0000313" key="6">
    <source>
        <dbReference type="EMBL" id="SHF49471.1"/>
    </source>
</evidence>
<dbReference type="SUPFAM" id="SSF53822">
    <property type="entry name" value="Periplasmic binding protein-like I"/>
    <property type="match status" value="1"/>
</dbReference>
<dbReference type="SMART" id="SM00354">
    <property type="entry name" value="HTH_LACI"/>
    <property type="match status" value="1"/>
</dbReference>
<dbReference type="Pfam" id="PF00356">
    <property type="entry name" value="LacI"/>
    <property type="match status" value="1"/>
</dbReference>
<dbReference type="PROSITE" id="PS50932">
    <property type="entry name" value="HTH_LACI_2"/>
    <property type="match status" value="1"/>
</dbReference>
<dbReference type="RefSeq" id="WP_073052932.1">
    <property type="nucleotide sequence ID" value="NZ_FQUP01000002.1"/>
</dbReference>
<dbReference type="Proteomes" id="UP000184485">
    <property type="component" value="Unassembled WGS sequence"/>
</dbReference>
<keyword evidence="1" id="KW-0678">Repressor</keyword>